<gene>
    <name evidence="2" type="ORF">DPR02_22560</name>
</gene>
<dbReference type="EMBL" id="QLUZ01000014">
    <property type="protein sequence ID" value="RAQ05959.1"/>
    <property type="molecule type" value="Genomic_DNA"/>
</dbReference>
<comment type="caution">
    <text evidence="2">The sequence shown here is derived from an EMBL/GenBank/DDBJ whole genome shotgun (WGS) entry which is preliminary data.</text>
</comment>
<reference evidence="2 3" key="1">
    <citation type="submission" date="2018-06" db="EMBL/GenBank/DDBJ databases">
        <title>Towards the identification of Burkholderia cepacia strain which caused fatal septicemia.</title>
        <authorList>
            <person name="Bui L.A.T."/>
            <person name="Zakharova I.B."/>
            <person name="Shpak I.M."/>
            <person name="Teteryatnikova N."/>
            <person name="Ustinov D.V."/>
            <person name="Kuzyutina Y.A."/>
            <person name="Nguyen H.N."/>
            <person name="Antonov A.S."/>
            <person name="Avdyusheva E.F."/>
            <person name="Victorov D.V."/>
        </authorList>
    </citation>
    <scope>NUCLEOTIDE SEQUENCE [LARGE SCALE GENOMIC DNA]</scope>
    <source>
        <strain evidence="2 3">PT02</strain>
    </source>
</reference>
<protein>
    <submittedName>
        <fullName evidence="2">WYL domain-containing protein</fullName>
    </submittedName>
</protein>
<dbReference type="InterPro" id="IPR057727">
    <property type="entry name" value="WCX_dom"/>
</dbReference>
<dbReference type="InterPro" id="IPR051534">
    <property type="entry name" value="CBASS_pafABC_assoc_protein"/>
</dbReference>
<dbReference type="PANTHER" id="PTHR34580">
    <property type="match status" value="1"/>
</dbReference>
<accession>A0AAQ0JIS4</accession>
<dbReference type="PANTHER" id="PTHR34580:SF1">
    <property type="entry name" value="PROTEIN PAFC"/>
    <property type="match status" value="1"/>
</dbReference>
<dbReference type="AlphaFoldDB" id="A0AAQ0JIS4"/>
<dbReference type="Pfam" id="PF25583">
    <property type="entry name" value="WCX"/>
    <property type="match status" value="1"/>
</dbReference>
<name>A0AAQ0JIS4_BURCE</name>
<sequence>MATSNLDDAIFRILPTERDSEPWLATPEVYRRLEDRGHRVGYIRKVRRHLATLENDNLVVSIENGRELLWRRKPWLGGMSKAVSPMSTSEAVAFHPLQRFAGDKLPNAVTNDIEPLFKAAEIRLSREKDDSRRYRAWADKVDSDDGTFALRRPPLNSEIFETVVTATFFERELLVQYRPAYKADQPDETKPSPLWPLALVESGGVMYMVAQNPAHAPRPEAGKTKWLRTLYRLDRITSAVESGETFDYPDDFRLRAYIDAEQVFDFLPEPPALLELAFEGSAGNHLKDTPIAKDQKDETMPDGRLKITGRVVPSLKLRWWLRSLGSAVEVLAPQALRDEFARDYAQLAKRYGPMNR</sequence>
<evidence type="ECO:0000259" key="1">
    <source>
        <dbReference type="Pfam" id="PF25583"/>
    </source>
</evidence>
<evidence type="ECO:0000313" key="2">
    <source>
        <dbReference type="EMBL" id="RAQ05959.1"/>
    </source>
</evidence>
<proteinExistence type="predicted"/>
<organism evidence="2 3">
    <name type="scientific">Burkholderia cepacia</name>
    <name type="common">Pseudomonas cepacia</name>
    <dbReference type="NCBI Taxonomy" id="292"/>
    <lineage>
        <taxon>Bacteria</taxon>
        <taxon>Pseudomonadati</taxon>
        <taxon>Pseudomonadota</taxon>
        <taxon>Betaproteobacteria</taxon>
        <taxon>Burkholderiales</taxon>
        <taxon>Burkholderiaceae</taxon>
        <taxon>Burkholderia</taxon>
        <taxon>Burkholderia cepacia complex</taxon>
    </lineage>
</organism>
<evidence type="ECO:0000313" key="3">
    <source>
        <dbReference type="Proteomes" id="UP000248899"/>
    </source>
</evidence>
<dbReference type="Proteomes" id="UP000248899">
    <property type="component" value="Unassembled WGS sequence"/>
</dbReference>
<feature type="domain" description="WCX" evidence="1">
    <location>
        <begin position="274"/>
        <end position="347"/>
    </location>
</feature>